<dbReference type="GO" id="GO:0045202">
    <property type="term" value="C:synapse"/>
    <property type="evidence" value="ECO:0007669"/>
    <property type="project" value="GOC"/>
</dbReference>
<dbReference type="Proteomes" id="UP000198287">
    <property type="component" value="Unassembled WGS sequence"/>
</dbReference>
<evidence type="ECO:0000256" key="5">
    <source>
        <dbReference type="PROSITE-ProRule" id="PRU00108"/>
    </source>
</evidence>
<keyword evidence="5 7" id="KW-0539">Nucleus</keyword>
<feature type="domain" description="Homeobox" evidence="10">
    <location>
        <begin position="99"/>
        <end position="146"/>
    </location>
</feature>
<dbReference type="SMART" id="SM00326">
    <property type="entry name" value="SH3"/>
    <property type="match status" value="2"/>
</dbReference>
<dbReference type="Gene3D" id="2.60.40.10">
    <property type="entry name" value="Immunoglobulins"/>
    <property type="match status" value="2"/>
</dbReference>
<dbReference type="CDD" id="cd00063">
    <property type="entry name" value="FN3"/>
    <property type="match status" value="1"/>
</dbReference>
<dbReference type="InterPro" id="IPR013783">
    <property type="entry name" value="Ig-like_fold"/>
</dbReference>
<dbReference type="SMART" id="SM00060">
    <property type="entry name" value="FN3"/>
    <property type="match status" value="3"/>
</dbReference>
<evidence type="ECO:0000259" key="10">
    <source>
        <dbReference type="PROSITE" id="PS50071"/>
    </source>
</evidence>
<dbReference type="Pfam" id="PF00046">
    <property type="entry name" value="Homeodomain"/>
    <property type="match status" value="1"/>
</dbReference>
<dbReference type="InterPro" id="IPR035755">
    <property type="entry name" value="RIM-BP_SH3_3"/>
</dbReference>
<feature type="compositionally biased region" description="Gly residues" evidence="8">
    <location>
        <begin position="1123"/>
        <end position="1143"/>
    </location>
</feature>
<evidence type="ECO:0000256" key="7">
    <source>
        <dbReference type="RuleBase" id="RU000682"/>
    </source>
</evidence>
<dbReference type="OrthoDB" id="4158657at2759"/>
<dbReference type="InterPro" id="IPR036116">
    <property type="entry name" value="FN3_sf"/>
</dbReference>
<dbReference type="InterPro" id="IPR040325">
    <property type="entry name" value="RIMBP1/2/3"/>
</dbReference>
<dbReference type="SUPFAM" id="SSF46689">
    <property type="entry name" value="Homeodomain-like"/>
    <property type="match status" value="2"/>
</dbReference>
<dbReference type="STRING" id="158441.A0A226E5T8"/>
<reference evidence="12 13" key="1">
    <citation type="submission" date="2015-12" db="EMBL/GenBank/DDBJ databases">
        <title>The genome of Folsomia candida.</title>
        <authorList>
            <person name="Faddeeva A."/>
            <person name="Derks M.F."/>
            <person name="Anvar Y."/>
            <person name="Smit S."/>
            <person name="Van Straalen N."/>
            <person name="Roelofs D."/>
        </authorList>
    </citation>
    <scope>NUCLEOTIDE SEQUENCE [LARGE SCALE GENOMIC DNA]</scope>
    <source>
        <strain evidence="12 13">VU population</strain>
        <tissue evidence="12">Whole body</tissue>
    </source>
</reference>
<feature type="domain" description="SH3" evidence="9">
    <location>
        <begin position="868"/>
        <end position="936"/>
    </location>
</feature>
<dbReference type="Gene3D" id="2.30.30.40">
    <property type="entry name" value="SH3 Domains"/>
    <property type="match status" value="2"/>
</dbReference>
<feature type="region of interest" description="Disordered" evidence="8">
    <location>
        <begin position="1039"/>
        <end position="1181"/>
    </location>
</feature>
<dbReference type="PANTHER" id="PTHR14234">
    <property type="entry name" value="RIM BINDING PROTEIN-RELATED"/>
    <property type="match status" value="1"/>
</dbReference>
<evidence type="ECO:0000256" key="3">
    <source>
        <dbReference type="ARBA" id="ARBA00022443"/>
    </source>
</evidence>
<dbReference type="FunFam" id="2.30.30.40:FF:000016">
    <property type="entry name" value="RIMS-binding protein 2 isoform X2"/>
    <property type="match status" value="1"/>
</dbReference>
<feature type="region of interest" description="Disordered" evidence="8">
    <location>
        <begin position="766"/>
        <end position="867"/>
    </location>
</feature>
<proteinExistence type="inferred from homology"/>
<dbReference type="GO" id="GO:0005634">
    <property type="term" value="C:nucleus"/>
    <property type="evidence" value="ECO:0007669"/>
    <property type="project" value="UniProtKB-SubCell"/>
</dbReference>
<dbReference type="FunFam" id="2.30.30.40:FF:000023">
    <property type="entry name" value="RIMS-binding protein 2 isoform F"/>
    <property type="match status" value="1"/>
</dbReference>
<evidence type="ECO:0000256" key="1">
    <source>
        <dbReference type="ARBA" id="ARBA00004123"/>
    </source>
</evidence>
<feature type="domain" description="Fibronectin type-III" evidence="11">
    <location>
        <begin position="505"/>
        <end position="598"/>
    </location>
</feature>
<keyword evidence="5 7" id="KW-0238">DNA-binding</keyword>
<dbReference type="CDD" id="cd12012">
    <property type="entry name" value="SH3_RIM-BP_2"/>
    <property type="match status" value="1"/>
</dbReference>
<dbReference type="PANTHER" id="PTHR14234:SF19">
    <property type="entry name" value="RIM-BINDING PROTEIN, ISOFORM F"/>
    <property type="match status" value="1"/>
</dbReference>
<feature type="region of interest" description="Disordered" evidence="8">
    <location>
        <begin position="706"/>
        <end position="732"/>
    </location>
</feature>
<protein>
    <submittedName>
        <fullName evidence="12">RIMS-binding protein 2</fullName>
    </submittedName>
</protein>
<dbReference type="InterPro" id="IPR003961">
    <property type="entry name" value="FN3_dom"/>
</dbReference>
<dbReference type="CDD" id="cd12013">
    <property type="entry name" value="SH3_RIM-BP_3"/>
    <property type="match status" value="1"/>
</dbReference>
<dbReference type="InterPro" id="IPR036028">
    <property type="entry name" value="SH3-like_dom_sf"/>
</dbReference>
<dbReference type="Pfam" id="PF00041">
    <property type="entry name" value="fn3"/>
    <property type="match status" value="1"/>
</dbReference>
<dbReference type="Gene3D" id="1.10.10.60">
    <property type="entry name" value="Homeodomain-like"/>
    <property type="match status" value="2"/>
</dbReference>
<dbReference type="FunFam" id="2.60.40.10:FF:000072">
    <property type="entry name" value="RIMS-binding protein 2 isoform X1"/>
    <property type="match status" value="1"/>
</dbReference>
<name>A0A226E5T8_FOLCA</name>
<evidence type="ECO:0000256" key="4">
    <source>
        <dbReference type="ARBA" id="ARBA00022737"/>
    </source>
</evidence>
<dbReference type="AlphaFoldDB" id="A0A226E5T8"/>
<dbReference type="InterPro" id="IPR009057">
    <property type="entry name" value="Homeodomain-like_sf"/>
</dbReference>
<evidence type="ECO:0000259" key="9">
    <source>
        <dbReference type="PROSITE" id="PS50002"/>
    </source>
</evidence>
<keyword evidence="5 7" id="KW-0371">Homeobox</keyword>
<dbReference type="PROSITE" id="PS50002">
    <property type="entry name" value="SH3"/>
    <property type="match status" value="2"/>
</dbReference>
<evidence type="ECO:0000313" key="13">
    <source>
        <dbReference type="Proteomes" id="UP000198287"/>
    </source>
</evidence>
<evidence type="ECO:0000256" key="2">
    <source>
        <dbReference type="ARBA" id="ARBA00010749"/>
    </source>
</evidence>
<dbReference type="Pfam" id="PF25523">
    <property type="entry name" value="Ig_RIMBP2"/>
    <property type="match status" value="1"/>
</dbReference>
<dbReference type="SUPFAM" id="SSF49265">
    <property type="entry name" value="Fibronectin type III"/>
    <property type="match status" value="2"/>
</dbReference>
<dbReference type="EMBL" id="LNIX01000006">
    <property type="protein sequence ID" value="OXA52434.1"/>
    <property type="molecule type" value="Genomic_DNA"/>
</dbReference>
<dbReference type="CDD" id="cd00086">
    <property type="entry name" value="homeodomain"/>
    <property type="match status" value="2"/>
</dbReference>
<dbReference type="GO" id="GO:0007274">
    <property type="term" value="P:neuromuscular synaptic transmission"/>
    <property type="evidence" value="ECO:0007669"/>
    <property type="project" value="TreeGrafter"/>
</dbReference>
<keyword evidence="13" id="KW-1185">Reference proteome</keyword>
<dbReference type="InterPro" id="IPR001452">
    <property type="entry name" value="SH3_domain"/>
</dbReference>
<feature type="domain" description="Homeobox" evidence="10">
    <location>
        <begin position="139"/>
        <end position="197"/>
    </location>
</feature>
<feature type="DNA-binding region" description="Homeobox" evidence="5">
    <location>
        <begin position="141"/>
        <end position="198"/>
    </location>
</feature>
<dbReference type="SMART" id="SM00389">
    <property type="entry name" value="HOX"/>
    <property type="match status" value="2"/>
</dbReference>
<dbReference type="SUPFAM" id="SSF50044">
    <property type="entry name" value="SH3-domain"/>
    <property type="match status" value="2"/>
</dbReference>
<sequence>MENNNLRRSGRNVKKTADYGADGVDERETNVDADFEMKEDGAGSDSDGHVSDMDDDDSLQPKVNVEDKAELEEGEEEAFPEGVGGPRKWSNGAPYPGWQTELLESSFEDSQDLSKDELISLMTSTKLYAYQIRIWFNNHRQRKYGISLTGKQRHILEDFYFANKGRLPSALEKEDLMFRAELSKRQVENWYKKARMRGIIYHDGTAPQQPKVINPSRRVFSTEKGRILRRDIDPDDNILEFWQMYLVLWVNTLGNVVAVTVGYTSWDSATDAAFANWNNIVNGDKACSYRNEAKEKKWRPLIKEAIPLGLYASDEPAAKKLKWWLRLRLLAMGTFHPHECLTLLRDHAQYLEETLGHYFDLLPPPTQRWITMSKDGIARYLLNPTAIFPGIDDRLVLRHKCKEEFGIDPVEAVKRINVNESFNDIFILIGWNSPDCPPGTIDTYQVFVNGLLRCTIKANERTRALVEGVDCNRPHRISVRAVTPNRRTSRDAACTMVIGKDAPLSPSCIRATSVTSTSSVISWLPANSNYQHVVCVNNVEVRTVKPGIYRHTITGLTPNTTYRVTVRSKNIKAPHFDEKGSKQMEKLSAHTEFKTLPKGCLPDPPIDVQVEPGPQDNTILVTWHPVAAATSNGAIVTGYAVFADGRKILEIDSPSGDHALLDLNRFQGMIPRQVTVRTKSRDILSSDSVPIPIPAQVLRLKRHNIPQQNNLPPRRGAGGARHPSMMEGEESFSDREVAGFHMPIPSIGSLNIKNRLKNSFNLMRTNEIPPEIPKDTDRHGRPLNPNQRVDYGIRGPPPPGPSDPRGRGPGGGPMSSDRPRGGGGGYLPQQQHPQQPPHMRQDPRSTQPPQDYYSRRPPRPGPRPPADVRHRLFVALFDYDPPTMSPNPDACEEELPFREGQLIKIYGEKDPDGFYWGEAGGRRGFVPCNMVSEVQPDDERVAQELLNQESGEPLASGRERRAMGRDRWGDIYASVPVKIMVALYDYDPQELSPNVDSEVELSFQTGDIIKVFGEMDDDGFFMGELNGVRGLVPSNFLAEAPPEYGGDGRGGRQLQQQRGGPPPPHGPQDHRRPSGPGPGARGPPPPPREAQMMGQGRGGPRKDASYPHSERNNFDGVARRGGRGGGGSSTGPPAGLGRGGGAQGPQNQQQQLLQRNARGGLPEFSPTMMEPSGSYSTGGGKVTATTVMTSNAGATGAGTSANPITSKLPGVLTDAPGSLMQKFSDFTHSAIGGGSGEGGASEGSILSKGKDLIFKRFGL</sequence>
<feature type="DNA-binding region" description="Homeobox" evidence="5">
    <location>
        <begin position="101"/>
        <end position="147"/>
    </location>
</feature>
<dbReference type="PROSITE" id="PS50071">
    <property type="entry name" value="HOMEOBOX_2"/>
    <property type="match status" value="2"/>
</dbReference>
<evidence type="ECO:0000256" key="6">
    <source>
        <dbReference type="PROSITE-ProRule" id="PRU00192"/>
    </source>
</evidence>
<keyword evidence="3 6" id="KW-0728">SH3 domain</keyword>
<dbReference type="InterPro" id="IPR001356">
    <property type="entry name" value="HD"/>
</dbReference>
<dbReference type="InterPro" id="IPR035753">
    <property type="entry name" value="RIM-BP_SH3_2"/>
</dbReference>
<feature type="compositionally biased region" description="Basic and acidic residues" evidence="8">
    <location>
        <begin position="24"/>
        <end position="52"/>
    </location>
</feature>
<feature type="compositionally biased region" description="Low complexity" evidence="8">
    <location>
        <begin position="1144"/>
        <end position="1160"/>
    </location>
</feature>
<evidence type="ECO:0000313" key="12">
    <source>
        <dbReference type="EMBL" id="OXA52434.1"/>
    </source>
</evidence>
<comment type="similarity">
    <text evidence="2">Belongs to the RIMBP family.</text>
</comment>
<dbReference type="PRINTS" id="PR00452">
    <property type="entry name" value="SH3DOMAIN"/>
</dbReference>
<accession>A0A226E5T8</accession>
<evidence type="ECO:0000256" key="8">
    <source>
        <dbReference type="SAM" id="MobiDB-lite"/>
    </source>
</evidence>
<dbReference type="PROSITE" id="PS50853">
    <property type="entry name" value="FN3"/>
    <property type="match status" value="1"/>
</dbReference>
<feature type="region of interest" description="Disordered" evidence="8">
    <location>
        <begin position="1"/>
        <end position="91"/>
    </location>
</feature>
<evidence type="ECO:0000259" key="11">
    <source>
        <dbReference type="PROSITE" id="PS50853"/>
    </source>
</evidence>
<comment type="caution">
    <text evidence="12">The sequence shown here is derived from an EMBL/GenBank/DDBJ whole genome shotgun (WGS) entry which is preliminary data.</text>
</comment>
<dbReference type="InterPro" id="IPR057884">
    <property type="entry name" value="FN3_RIM-BP1/2/3"/>
</dbReference>
<feature type="compositionally biased region" description="Acidic residues" evidence="8">
    <location>
        <begin position="69"/>
        <end position="79"/>
    </location>
</feature>
<feature type="domain" description="SH3" evidence="9">
    <location>
        <begin position="975"/>
        <end position="1042"/>
    </location>
</feature>
<feature type="compositionally biased region" description="Basic and acidic residues" evidence="8">
    <location>
        <begin position="1100"/>
        <end position="1113"/>
    </location>
</feature>
<dbReference type="Pfam" id="PF07653">
    <property type="entry name" value="SH3_2"/>
    <property type="match status" value="2"/>
</dbReference>
<keyword evidence="4" id="KW-0677">Repeat</keyword>
<dbReference type="GO" id="GO:0003677">
    <property type="term" value="F:DNA binding"/>
    <property type="evidence" value="ECO:0007669"/>
    <property type="project" value="UniProtKB-UniRule"/>
</dbReference>
<organism evidence="12 13">
    <name type="scientific">Folsomia candida</name>
    <name type="common">Springtail</name>
    <dbReference type="NCBI Taxonomy" id="158441"/>
    <lineage>
        <taxon>Eukaryota</taxon>
        <taxon>Metazoa</taxon>
        <taxon>Ecdysozoa</taxon>
        <taxon>Arthropoda</taxon>
        <taxon>Hexapoda</taxon>
        <taxon>Collembola</taxon>
        <taxon>Entomobryomorpha</taxon>
        <taxon>Isotomoidea</taxon>
        <taxon>Isotomidae</taxon>
        <taxon>Proisotominae</taxon>
        <taxon>Folsomia</taxon>
    </lineage>
</organism>
<comment type="subcellular location">
    <subcellularLocation>
        <location evidence="1 5 7">Nucleus</location>
    </subcellularLocation>
</comment>
<gene>
    <name evidence="12" type="ORF">Fcan01_12299</name>
</gene>